<organism evidence="1 2">
    <name type="scientific">Shouchella clausii (strain KSM-K16)</name>
    <name type="common">Alkalihalobacillus clausii</name>
    <dbReference type="NCBI Taxonomy" id="66692"/>
    <lineage>
        <taxon>Bacteria</taxon>
        <taxon>Bacillati</taxon>
        <taxon>Bacillota</taxon>
        <taxon>Bacilli</taxon>
        <taxon>Bacillales</taxon>
        <taxon>Bacillaceae</taxon>
        <taxon>Shouchella</taxon>
    </lineage>
</organism>
<reference evidence="1 2" key="1">
    <citation type="journal article" date="1994" name="J. Ferment. Bioeng.">
        <title>Molecular cloning and nucleotide sequence of the gene for an alkaline protease from the alkalophilic Bacillus sp. KSM-K16.</title>
        <authorList>
            <person name="Hakamada Y."/>
            <person name="Kobayashi T."/>
            <person name="Hitomi J."/>
            <person name="Kawai S."/>
            <person name="Ito S."/>
        </authorList>
    </citation>
    <scope>NUCLEOTIDE SEQUENCE [LARGE SCALE GENOMIC DNA]</scope>
    <source>
        <strain evidence="1 2">KSM-K16</strain>
    </source>
</reference>
<gene>
    <name evidence="1" type="ordered locus">ABC1363</name>
</gene>
<accession>Q5WIA4</accession>
<protein>
    <recommendedName>
        <fullName evidence="3">Sporulation protein Cse60</fullName>
    </recommendedName>
</protein>
<dbReference type="EMBL" id="AP006627">
    <property type="protein sequence ID" value="BAD63901.1"/>
    <property type="molecule type" value="Genomic_DNA"/>
</dbReference>
<evidence type="ECO:0008006" key="3">
    <source>
        <dbReference type="Google" id="ProtNLM"/>
    </source>
</evidence>
<dbReference type="KEGG" id="bcl:ABC1363"/>
<proteinExistence type="predicted"/>
<evidence type="ECO:0000313" key="1">
    <source>
        <dbReference type="EMBL" id="BAD63901.1"/>
    </source>
</evidence>
<dbReference type="Proteomes" id="UP000001168">
    <property type="component" value="Chromosome"/>
</dbReference>
<dbReference type="OrthoDB" id="2234498at2"/>
<dbReference type="RefSeq" id="WP_011246214.1">
    <property type="nucleotide sequence ID" value="NC_006582.1"/>
</dbReference>
<reference evidence="1 2" key="3">
    <citation type="journal article" date="1997" name="Protein Eng.">
        <title>High-resolution crystal structure of M-protease: phylogeny aided analysis of the high-alkaline adaptation mechanism.</title>
        <authorList>
            <person name="Shirai T."/>
            <person name="Suzuki A."/>
            <person name="Yamane T."/>
            <person name="Ashida T."/>
            <person name="Kobayashi T."/>
            <person name="Ito S."/>
        </authorList>
    </citation>
    <scope>NUCLEOTIDE SEQUENCE [LARGE SCALE GENOMIC DNA]</scope>
    <source>
        <strain evidence="1 2">KSM-K16</strain>
    </source>
</reference>
<reference evidence="1 2" key="2">
    <citation type="journal article" date="1995" name="Appl. Microbiol. Biotechnol.">
        <title>Purification and properties of an alkaline protease from alkalophilic Bacillus sp. KSM-K16.</title>
        <authorList>
            <person name="Kobayashi T."/>
            <person name="Hakamada Y."/>
            <person name="Adachi S."/>
            <person name="Hitomi J."/>
            <person name="Yoshimatsu T."/>
            <person name="Koike K."/>
            <person name="Kawai S."/>
            <person name="Ito S."/>
        </authorList>
    </citation>
    <scope>NUCLEOTIDE SEQUENCE [LARGE SCALE GENOMIC DNA]</scope>
    <source>
        <strain evidence="1 2">KSM-K16</strain>
    </source>
</reference>
<evidence type="ECO:0000313" key="2">
    <source>
        <dbReference type="Proteomes" id="UP000001168"/>
    </source>
</evidence>
<reference evidence="2" key="4">
    <citation type="submission" date="2003-10" db="EMBL/GenBank/DDBJ databases">
        <title>The complete genome sequence of the alkaliphilic Bacillus clausii KSM-K16.</title>
        <authorList>
            <person name="Takaki Y."/>
            <person name="Kageyama Y."/>
            <person name="Shimamura S."/>
            <person name="Suzuki H."/>
            <person name="Nishi S."/>
            <person name="Hatada Y."/>
            <person name="Kawai S."/>
            <person name="Ito S."/>
            <person name="Horikoshi K."/>
        </authorList>
    </citation>
    <scope>NUCLEOTIDE SEQUENCE [LARGE SCALE GENOMIC DNA]</scope>
    <source>
        <strain evidence="2">KSM-K16</strain>
    </source>
</reference>
<dbReference type="HOGENOM" id="CLU_2876550_0_0_9"/>
<name>Q5WIA4_SHOC1</name>
<dbReference type="STRING" id="66692.ABC1363"/>
<keyword evidence="2" id="KW-1185">Reference proteome</keyword>
<reference evidence="1 2" key="5">
    <citation type="journal article" date="2007" name="Extremophiles">
        <title>Intragenomic diversity of the V1 regions of 16S rRNA genes in high-alkaline protease-producing Bacillus clausii spp.</title>
        <authorList>
            <person name="Kageyama Y."/>
            <person name="Takaki Y."/>
            <person name="Shimamura S."/>
            <person name="Nishi S."/>
            <person name="Nogi Y."/>
            <person name="Uchimura K."/>
            <person name="Kobayashi T."/>
            <person name="Hitomi J."/>
            <person name="Ozaki K."/>
            <person name="Kawai S."/>
            <person name="Ito S."/>
            <person name="Horikoshi K."/>
        </authorList>
    </citation>
    <scope>NUCLEOTIDE SEQUENCE [LARGE SCALE GENOMIC DNA]</scope>
    <source>
        <strain evidence="1 2">KSM-K16</strain>
    </source>
</reference>
<sequence>MELGVAGSIAVKHIIVSDTYVDTEINSWLEANPDVEVINIKFATSANEMDWTTDALIIYRKED</sequence>
<dbReference type="AlphaFoldDB" id="Q5WIA4"/>